<dbReference type="RefSeq" id="WP_263983180.1">
    <property type="nucleotide sequence ID" value="NZ_CAWNNC010000001.1"/>
</dbReference>
<name>A0A2K8SZR6_9NOSO</name>
<protein>
    <submittedName>
        <fullName evidence="1">Uncharacterized protein</fullName>
    </submittedName>
</protein>
<dbReference type="EMBL" id="CP024785">
    <property type="protein sequence ID" value="AUB40944.1"/>
    <property type="molecule type" value="Genomic_DNA"/>
</dbReference>
<reference evidence="1 2" key="1">
    <citation type="submission" date="2017-11" db="EMBL/GenBank/DDBJ databases">
        <title>Complete genome of a free-living desiccation-tolerant cyanobacterium and its photosynthetic adaptation to extreme terrestrial habitat.</title>
        <authorList>
            <person name="Shang J."/>
        </authorList>
    </citation>
    <scope>NUCLEOTIDE SEQUENCE [LARGE SCALE GENOMIC DNA]</scope>
    <source>
        <strain evidence="1 2">CCNUN1</strain>
    </source>
</reference>
<gene>
    <name evidence="1" type="ORF">COO91_06980</name>
</gene>
<evidence type="ECO:0000313" key="2">
    <source>
        <dbReference type="Proteomes" id="UP000232003"/>
    </source>
</evidence>
<sequence>MKRRKFLDKIASYGERLQTENLVLIWQLGYLESAASTVCNDGDV</sequence>
<dbReference type="KEGG" id="nfl:COO91_06980"/>
<dbReference type="Proteomes" id="UP000232003">
    <property type="component" value="Chromosome"/>
</dbReference>
<accession>A0A2K8SZR6</accession>
<keyword evidence="2" id="KW-1185">Reference proteome</keyword>
<organism evidence="1 2">
    <name type="scientific">Nostoc flagelliforme CCNUN1</name>
    <dbReference type="NCBI Taxonomy" id="2038116"/>
    <lineage>
        <taxon>Bacteria</taxon>
        <taxon>Bacillati</taxon>
        <taxon>Cyanobacteriota</taxon>
        <taxon>Cyanophyceae</taxon>
        <taxon>Nostocales</taxon>
        <taxon>Nostocaceae</taxon>
        <taxon>Nostoc</taxon>
    </lineage>
</organism>
<dbReference type="AlphaFoldDB" id="A0A2K8SZR6"/>
<proteinExistence type="predicted"/>
<evidence type="ECO:0000313" key="1">
    <source>
        <dbReference type="EMBL" id="AUB40944.1"/>
    </source>
</evidence>